<dbReference type="InterPro" id="IPR014777">
    <property type="entry name" value="4pyrrole_Mease_sub1"/>
</dbReference>
<dbReference type="AlphaFoldDB" id="A0A4D4JD40"/>
<comment type="caution">
    <text evidence="2">The sequence shown here is derived from an EMBL/GenBank/DDBJ whole genome shotgun (WGS) entry which is preliminary data.</text>
</comment>
<reference evidence="3" key="1">
    <citation type="submission" date="2019-04" db="EMBL/GenBank/DDBJ databases">
        <title>Draft genome sequence of Pseudonocardiaceae bacterium SL3-2-4.</title>
        <authorList>
            <person name="Ningsih F."/>
            <person name="Yokota A."/>
            <person name="Sakai Y."/>
            <person name="Nanatani K."/>
            <person name="Yabe S."/>
            <person name="Oetari A."/>
            <person name="Sjamsuridzal W."/>
        </authorList>
    </citation>
    <scope>NUCLEOTIDE SEQUENCE [LARGE SCALE GENOMIC DNA]</scope>
    <source>
        <strain evidence="3">SL3-2-4</strain>
    </source>
</reference>
<dbReference type="InterPro" id="IPR000878">
    <property type="entry name" value="4pyrrol_Mease"/>
</dbReference>
<organism evidence="2 3">
    <name type="scientific">Gandjariella thermophila</name>
    <dbReference type="NCBI Taxonomy" id="1931992"/>
    <lineage>
        <taxon>Bacteria</taxon>
        <taxon>Bacillati</taxon>
        <taxon>Actinomycetota</taxon>
        <taxon>Actinomycetes</taxon>
        <taxon>Pseudonocardiales</taxon>
        <taxon>Pseudonocardiaceae</taxon>
        <taxon>Gandjariella</taxon>
    </lineage>
</organism>
<gene>
    <name evidence="2" type="ORF">GTS_34400</name>
</gene>
<evidence type="ECO:0000313" key="2">
    <source>
        <dbReference type="EMBL" id="GDY31807.1"/>
    </source>
</evidence>
<dbReference type="OrthoDB" id="1459304at2"/>
<dbReference type="Pfam" id="PF00590">
    <property type="entry name" value="TP_methylase"/>
    <property type="match status" value="1"/>
</dbReference>
<feature type="domain" description="Tetrapyrrole methylase" evidence="1">
    <location>
        <begin position="26"/>
        <end position="226"/>
    </location>
</feature>
<keyword evidence="3" id="KW-1185">Reference proteome</keyword>
<dbReference type="Proteomes" id="UP000298860">
    <property type="component" value="Unassembled WGS sequence"/>
</dbReference>
<dbReference type="InterPro" id="IPR035996">
    <property type="entry name" value="4pyrrol_Methylase_sf"/>
</dbReference>
<sequence>MTASEAPGRAGEVTVPWNLVVPEADVYLVGYGMRLPNDFTLEALAVLKRCTRVFGIPPIHAPDFGLPAMENLFLRYAPDKDRQRTYQEWLDTVLDAAAQQPPVALATYGSAMVGALVSHRVLAEAPGRGLTVHVTGGTSSLDGIWADLNIEPFYGLEIWEATLFVRQKIEPNTRANLMLPQAPLFGVHHGPDLTAGITMETSSTIAALRDHLLRFYPPSHPVRYVQTTSGTQLAGPSIETLPLAELDHPGSHTMSTLFVPRRTVHDDLDFPGRA</sequence>
<dbReference type="RefSeq" id="WP_137814856.1">
    <property type="nucleotide sequence ID" value="NZ_BJFL01000017.1"/>
</dbReference>
<dbReference type="EMBL" id="BJFL01000017">
    <property type="protein sequence ID" value="GDY31807.1"/>
    <property type="molecule type" value="Genomic_DNA"/>
</dbReference>
<accession>A0A4D4JD40</accession>
<proteinExistence type="predicted"/>
<dbReference type="GO" id="GO:0008168">
    <property type="term" value="F:methyltransferase activity"/>
    <property type="evidence" value="ECO:0007669"/>
    <property type="project" value="InterPro"/>
</dbReference>
<evidence type="ECO:0000313" key="3">
    <source>
        <dbReference type="Proteomes" id="UP000298860"/>
    </source>
</evidence>
<protein>
    <recommendedName>
        <fullName evidence="1">Tetrapyrrole methylase domain-containing protein</fullName>
    </recommendedName>
</protein>
<dbReference type="SUPFAM" id="SSF53790">
    <property type="entry name" value="Tetrapyrrole methylase"/>
    <property type="match status" value="1"/>
</dbReference>
<evidence type="ECO:0000259" key="1">
    <source>
        <dbReference type="Pfam" id="PF00590"/>
    </source>
</evidence>
<dbReference type="Gene3D" id="3.40.1010.10">
    <property type="entry name" value="Cobalt-precorrin-4 Transmethylase, Domain 1"/>
    <property type="match status" value="1"/>
</dbReference>
<name>A0A4D4JD40_9PSEU</name>